<protein>
    <submittedName>
        <fullName evidence="9">Radical SAM domain-containing protein</fullName>
    </submittedName>
</protein>
<dbReference type="GO" id="GO:0016491">
    <property type="term" value="F:oxidoreductase activity"/>
    <property type="evidence" value="ECO:0007669"/>
    <property type="project" value="UniProtKB-KW"/>
</dbReference>
<evidence type="ECO:0000256" key="1">
    <source>
        <dbReference type="ARBA" id="ARBA00001966"/>
    </source>
</evidence>
<evidence type="ECO:0000313" key="10">
    <source>
        <dbReference type="Proteomes" id="UP000254664"/>
    </source>
</evidence>
<dbReference type="InterPro" id="IPR013785">
    <property type="entry name" value="Aldolase_TIM"/>
</dbReference>
<sequence>MLIFNNLLINNNSDKFQPFLVNLLSGRRRLLSNYEAVLVKNMSNQDQSFSIEEKALYEKLISEKQFLTNSARREIENKLVEMGFFNIQNKYAKDYGFSIELTRFCNMSCPYCYAHSRLNKGKSMTKKHVDAIYDFYRIYADEQIKIYETPYIRITGGEPLINQDTVDVISYIASKWEKAKILLFTNGVNLLKYYDKLPLDRFGEVHVSLDGTKDVHIHRRYNNINPDTNIYENILSGVQKLISDKVNVKIKMVLDKTNYLKVGDFKKLLEERGILDSPYCEILPGITLDYHHPLDIMEDSNSKLDIEAIQSHLIENQLAPPLFPSYSRLFKVLSRSKNEPYLPKHRRCESEFLSKYYFSCNGNIYFCDCFDENDGIVGTFYPNINLDETAISNLLNRSVLQNKKCNDCAYKFVCLGGCPISARTKQVEMACGIYSDEVFLDNLEFNYYWIK</sequence>
<dbReference type="Proteomes" id="UP000254664">
    <property type="component" value="Unassembled WGS sequence"/>
</dbReference>
<dbReference type="CDD" id="cd01335">
    <property type="entry name" value="Radical_SAM"/>
    <property type="match status" value="1"/>
</dbReference>
<dbReference type="PROSITE" id="PS01305">
    <property type="entry name" value="MOAA_NIFB_PQQE"/>
    <property type="match status" value="1"/>
</dbReference>
<evidence type="ECO:0000256" key="3">
    <source>
        <dbReference type="ARBA" id="ARBA00022691"/>
    </source>
</evidence>
<dbReference type="EMBL" id="UFWZ01000001">
    <property type="protein sequence ID" value="SUY46504.1"/>
    <property type="molecule type" value="Genomic_DNA"/>
</dbReference>
<dbReference type="GO" id="GO:0046872">
    <property type="term" value="F:metal ion binding"/>
    <property type="evidence" value="ECO:0007669"/>
    <property type="project" value="UniProtKB-KW"/>
</dbReference>
<evidence type="ECO:0000256" key="7">
    <source>
        <dbReference type="ARBA" id="ARBA00023014"/>
    </source>
</evidence>
<keyword evidence="7" id="KW-0411">Iron-sulfur</keyword>
<dbReference type="PANTHER" id="PTHR11228">
    <property type="entry name" value="RADICAL SAM DOMAIN PROTEIN"/>
    <property type="match status" value="1"/>
</dbReference>
<dbReference type="Gene3D" id="3.20.20.70">
    <property type="entry name" value="Aldolase class I"/>
    <property type="match status" value="1"/>
</dbReference>
<dbReference type="SUPFAM" id="SSF102114">
    <property type="entry name" value="Radical SAM enzymes"/>
    <property type="match status" value="1"/>
</dbReference>
<dbReference type="PROSITE" id="PS51918">
    <property type="entry name" value="RADICAL_SAM"/>
    <property type="match status" value="1"/>
</dbReference>
<dbReference type="GO" id="GO:0051539">
    <property type="term" value="F:4 iron, 4 sulfur cluster binding"/>
    <property type="evidence" value="ECO:0007669"/>
    <property type="project" value="UniProtKB-KW"/>
</dbReference>
<accession>A0A381J5C2</accession>
<keyword evidence="4" id="KW-0479">Metal-binding</keyword>
<dbReference type="Pfam" id="PF04055">
    <property type="entry name" value="Radical_SAM"/>
    <property type="match status" value="1"/>
</dbReference>
<name>A0A381J5C2_9CLOT</name>
<dbReference type="SFLD" id="SFLDS00029">
    <property type="entry name" value="Radical_SAM"/>
    <property type="match status" value="1"/>
</dbReference>
<dbReference type="InterPro" id="IPR000385">
    <property type="entry name" value="MoaA_NifB_PqqE_Fe-S-bd_CS"/>
</dbReference>
<dbReference type="SFLD" id="SFLDG01386">
    <property type="entry name" value="main_SPASM_domain-containing"/>
    <property type="match status" value="1"/>
</dbReference>
<keyword evidence="2" id="KW-0004">4Fe-4S</keyword>
<proteinExistence type="predicted"/>
<evidence type="ECO:0000256" key="2">
    <source>
        <dbReference type="ARBA" id="ARBA00022485"/>
    </source>
</evidence>
<dbReference type="PANTHER" id="PTHR11228:SF7">
    <property type="entry name" value="PQQA PEPTIDE CYCLASE"/>
    <property type="match status" value="1"/>
</dbReference>
<dbReference type="InterPro" id="IPR007197">
    <property type="entry name" value="rSAM"/>
</dbReference>
<keyword evidence="5" id="KW-0560">Oxidoreductase</keyword>
<dbReference type="AlphaFoldDB" id="A0A381J5C2"/>
<evidence type="ECO:0000313" key="9">
    <source>
        <dbReference type="EMBL" id="SUY46504.1"/>
    </source>
</evidence>
<evidence type="ECO:0000256" key="4">
    <source>
        <dbReference type="ARBA" id="ARBA00022723"/>
    </source>
</evidence>
<dbReference type="SFLD" id="SFLDG01067">
    <property type="entry name" value="SPASM/twitch_domain_containing"/>
    <property type="match status" value="1"/>
</dbReference>
<organism evidence="9 10">
    <name type="scientific">Clostridium putrefaciens</name>
    <dbReference type="NCBI Taxonomy" id="99675"/>
    <lineage>
        <taxon>Bacteria</taxon>
        <taxon>Bacillati</taxon>
        <taxon>Bacillota</taxon>
        <taxon>Clostridia</taxon>
        <taxon>Eubacteriales</taxon>
        <taxon>Clostridiaceae</taxon>
        <taxon>Clostridium</taxon>
    </lineage>
</organism>
<evidence type="ECO:0000256" key="6">
    <source>
        <dbReference type="ARBA" id="ARBA00023004"/>
    </source>
</evidence>
<keyword evidence="6" id="KW-0408">Iron</keyword>
<gene>
    <name evidence="9" type="primary">ydeM_3</name>
    <name evidence="9" type="ORF">NCTC9836_00800</name>
</gene>
<dbReference type="OrthoDB" id="9763993at2"/>
<evidence type="ECO:0000256" key="5">
    <source>
        <dbReference type="ARBA" id="ARBA00023002"/>
    </source>
</evidence>
<evidence type="ECO:0000259" key="8">
    <source>
        <dbReference type="PROSITE" id="PS51918"/>
    </source>
</evidence>
<dbReference type="InterPro" id="IPR058240">
    <property type="entry name" value="rSAM_sf"/>
</dbReference>
<dbReference type="InterPro" id="IPR023885">
    <property type="entry name" value="4Fe4S-binding_SPASM_dom"/>
</dbReference>
<keyword evidence="3" id="KW-0949">S-adenosyl-L-methionine</keyword>
<dbReference type="NCBIfam" id="TIGR04085">
    <property type="entry name" value="rSAM_more_4Fe4S"/>
    <property type="match status" value="1"/>
</dbReference>
<dbReference type="RefSeq" id="WP_115640573.1">
    <property type="nucleotide sequence ID" value="NZ_UFWZ01000001.1"/>
</dbReference>
<dbReference type="InterPro" id="IPR050377">
    <property type="entry name" value="Radical_SAM_PqqE_MftC-like"/>
</dbReference>
<keyword evidence="10" id="KW-1185">Reference proteome</keyword>
<feature type="domain" description="Radical SAM core" evidence="8">
    <location>
        <begin position="91"/>
        <end position="319"/>
    </location>
</feature>
<reference evidence="9 10" key="1">
    <citation type="submission" date="2018-06" db="EMBL/GenBank/DDBJ databases">
        <authorList>
            <consortium name="Pathogen Informatics"/>
            <person name="Doyle S."/>
        </authorList>
    </citation>
    <scope>NUCLEOTIDE SEQUENCE [LARGE SCALE GENOMIC DNA]</scope>
    <source>
        <strain evidence="9 10">NCTC9836</strain>
    </source>
</reference>
<comment type="cofactor">
    <cofactor evidence="1">
        <name>[4Fe-4S] cluster</name>
        <dbReference type="ChEBI" id="CHEBI:49883"/>
    </cofactor>
</comment>